<dbReference type="RefSeq" id="WP_263600205.1">
    <property type="nucleotide sequence ID" value="NZ_CP107028.1"/>
</dbReference>
<dbReference type="Proteomes" id="UP001163104">
    <property type="component" value="Plasmid p1"/>
</dbReference>
<geneLocation type="plasmid" evidence="1 2">
    <name>p1</name>
</geneLocation>
<proteinExistence type="predicted"/>
<keyword evidence="1" id="KW-0614">Plasmid</keyword>
<evidence type="ECO:0000313" key="2">
    <source>
        <dbReference type="Proteomes" id="UP001163104"/>
    </source>
</evidence>
<reference evidence="1" key="1">
    <citation type="submission" date="2022-10" db="EMBL/GenBank/DDBJ databases">
        <title>Mechanism of multi-heavy metal repair in Cytobacillus Firmus M7.</title>
        <authorList>
            <person name="Li X."/>
            <person name="Yu C."/>
        </authorList>
    </citation>
    <scope>NUCLEOTIDE SEQUENCE</scope>
    <source>
        <strain evidence="1">M7</strain>
        <plasmid evidence="1">p1</plasmid>
    </source>
</reference>
<evidence type="ECO:0000313" key="1">
    <source>
        <dbReference type="EMBL" id="UYG98114.1"/>
    </source>
</evidence>
<dbReference type="EMBL" id="CP107028">
    <property type="protein sequence ID" value="UYG98114.1"/>
    <property type="molecule type" value="Genomic_DNA"/>
</dbReference>
<sequence>MNPLEIVIETILNIEGNRGLRRGTFHVLDREFKKNPTFTAAVTAYEWIQSQIRESGFRQTVIEKVTWNEYNDITEDVKQIRPIIKDDLPF</sequence>
<gene>
    <name evidence="1" type="ORF">OD459_26910</name>
</gene>
<accession>A0AA46Q6E4</accession>
<name>A0AA46Q6E4_CYTFI</name>
<protein>
    <submittedName>
        <fullName evidence="1">Uncharacterized protein</fullName>
    </submittedName>
</protein>
<organism evidence="1 2">
    <name type="scientific">Cytobacillus firmus</name>
    <name type="common">Bacillus firmus</name>
    <dbReference type="NCBI Taxonomy" id="1399"/>
    <lineage>
        <taxon>Bacteria</taxon>
        <taxon>Bacillati</taxon>
        <taxon>Bacillota</taxon>
        <taxon>Bacilli</taxon>
        <taxon>Bacillales</taxon>
        <taxon>Bacillaceae</taxon>
        <taxon>Cytobacillus</taxon>
    </lineage>
</organism>
<dbReference type="AlphaFoldDB" id="A0AA46Q6E4"/>